<evidence type="ECO:0000313" key="2">
    <source>
        <dbReference type="Proteomes" id="UP000760545"/>
    </source>
</evidence>
<name>A0ABX1DDN0_9FLAO</name>
<comment type="caution">
    <text evidence="1">The sequence shown here is derived from an EMBL/GenBank/DDBJ whole genome shotgun (WGS) entry which is preliminary data.</text>
</comment>
<accession>A0ABX1DDN0</accession>
<evidence type="ECO:0000313" key="1">
    <source>
        <dbReference type="EMBL" id="NJX15179.1"/>
    </source>
</evidence>
<dbReference type="RefSeq" id="WP_167917425.1">
    <property type="nucleotide sequence ID" value="NZ_JAAVJS010000007.1"/>
</dbReference>
<reference evidence="1 2" key="1">
    <citation type="submission" date="2020-03" db="EMBL/GenBank/DDBJ databases">
        <title>Tamlana sp. nov, isolated from XXX.</title>
        <authorList>
            <person name="Cao W.R."/>
        </authorList>
    </citation>
    <scope>NUCLEOTIDE SEQUENCE [LARGE SCALE GENOMIC DNA]</scope>
    <source>
        <strain evidence="1 2">HST1-43</strain>
    </source>
</reference>
<proteinExistence type="predicted"/>
<protein>
    <submittedName>
        <fullName evidence="1">Uncharacterized protein</fullName>
    </submittedName>
</protein>
<dbReference type="Proteomes" id="UP000760545">
    <property type="component" value="Unassembled WGS sequence"/>
</dbReference>
<gene>
    <name evidence="1" type="ORF">HC176_06720</name>
</gene>
<keyword evidence="2" id="KW-1185">Reference proteome</keyword>
<sequence length="169" mass="20310">MADQLHILNSYKKDFDLIDHAFIYMKFENDFKRREIKPDHALVNLKHTFKFKIKNYIRLLKYANGIGLFDVVKNMIYGKRPQNNGEEEPNPEEQHRLVLEYLDNFKAVVERYGFNKEKNTFLLDKRKTSPLFIEHCGKMGYKYLDFGPAFEKETKPTILIYDRHWNNRG</sequence>
<dbReference type="EMBL" id="JAAVJS010000007">
    <property type="protein sequence ID" value="NJX15179.1"/>
    <property type="molecule type" value="Genomic_DNA"/>
</dbReference>
<organism evidence="1 2">
    <name type="scientific">Tamlana crocina</name>
    <dbReference type="NCBI Taxonomy" id="393006"/>
    <lineage>
        <taxon>Bacteria</taxon>
        <taxon>Pseudomonadati</taxon>
        <taxon>Bacteroidota</taxon>
        <taxon>Flavobacteriia</taxon>
        <taxon>Flavobacteriales</taxon>
        <taxon>Flavobacteriaceae</taxon>
        <taxon>Tamlana</taxon>
    </lineage>
</organism>